<evidence type="ECO:0000313" key="1">
    <source>
        <dbReference type="EMBL" id="KAJ8041354.1"/>
    </source>
</evidence>
<sequence>MTSRLSGLWAGKDGIWYTKGVRAALGERFRHGLVKIVQVETKGEKTDDKILYIIMWTNISLTKYPSSVCLQITTSHLDDFRLNVSFSRSDENLLF</sequence>
<dbReference type="Proteomes" id="UP001152320">
    <property type="component" value="Chromosome 5"/>
</dbReference>
<protein>
    <submittedName>
        <fullName evidence="1">Uncharacterized protein</fullName>
    </submittedName>
</protein>
<organism evidence="1 2">
    <name type="scientific">Holothuria leucospilota</name>
    <name type="common">Black long sea cucumber</name>
    <name type="synonym">Mertensiothuria leucospilota</name>
    <dbReference type="NCBI Taxonomy" id="206669"/>
    <lineage>
        <taxon>Eukaryota</taxon>
        <taxon>Metazoa</taxon>
        <taxon>Echinodermata</taxon>
        <taxon>Eleutherozoa</taxon>
        <taxon>Echinozoa</taxon>
        <taxon>Holothuroidea</taxon>
        <taxon>Aspidochirotacea</taxon>
        <taxon>Aspidochirotida</taxon>
        <taxon>Holothuriidae</taxon>
        <taxon>Holothuria</taxon>
    </lineage>
</organism>
<comment type="caution">
    <text evidence="1">The sequence shown here is derived from an EMBL/GenBank/DDBJ whole genome shotgun (WGS) entry which is preliminary data.</text>
</comment>
<dbReference type="EMBL" id="JAIZAY010000005">
    <property type="protein sequence ID" value="KAJ8041354.1"/>
    <property type="molecule type" value="Genomic_DNA"/>
</dbReference>
<reference evidence="1" key="1">
    <citation type="submission" date="2021-10" db="EMBL/GenBank/DDBJ databases">
        <title>Tropical sea cucumber genome reveals ecological adaptation and Cuvierian tubules defense mechanism.</title>
        <authorList>
            <person name="Chen T."/>
        </authorList>
    </citation>
    <scope>NUCLEOTIDE SEQUENCE</scope>
    <source>
        <strain evidence="1">Nanhai2018</strain>
        <tissue evidence="1">Muscle</tissue>
    </source>
</reference>
<keyword evidence="2" id="KW-1185">Reference proteome</keyword>
<dbReference type="Gene3D" id="2.30.29.30">
    <property type="entry name" value="Pleckstrin-homology domain (PH domain)/Phosphotyrosine-binding domain (PTB)"/>
    <property type="match status" value="1"/>
</dbReference>
<accession>A0A9Q1HCS5</accession>
<proteinExistence type="predicted"/>
<name>A0A9Q1HCS5_HOLLE</name>
<gene>
    <name evidence="1" type="ORF">HOLleu_12153</name>
</gene>
<dbReference type="AlphaFoldDB" id="A0A9Q1HCS5"/>
<evidence type="ECO:0000313" key="2">
    <source>
        <dbReference type="Proteomes" id="UP001152320"/>
    </source>
</evidence>
<dbReference type="InterPro" id="IPR011993">
    <property type="entry name" value="PH-like_dom_sf"/>
</dbReference>